<evidence type="ECO:0000313" key="11">
    <source>
        <dbReference type="Proteomes" id="UP000236161"/>
    </source>
</evidence>
<evidence type="ECO:0000256" key="4">
    <source>
        <dbReference type="ARBA" id="ARBA00022692"/>
    </source>
</evidence>
<name>A0A2I0ACH3_9ASPA</name>
<keyword evidence="11" id="KW-1185">Reference proteome</keyword>
<keyword evidence="6 9" id="KW-1133">Transmembrane helix</keyword>
<evidence type="ECO:0000256" key="6">
    <source>
        <dbReference type="ARBA" id="ARBA00022989"/>
    </source>
</evidence>
<organism evidence="10 11">
    <name type="scientific">Apostasia shenzhenica</name>
    <dbReference type="NCBI Taxonomy" id="1088818"/>
    <lineage>
        <taxon>Eukaryota</taxon>
        <taxon>Viridiplantae</taxon>
        <taxon>Streptophyta</taxon>
        <taxon>Embryophyta</taxon>
        <taxon>Tracheophyta</taxon>
        <taxon>Spermatophyta</taxon>
        <taxon>Magnoliopsida</taxon>
        <taxon>Liliopsida</taxon>
        <taxon>Asparagales</taxon>
        <taxon>Orchidaceae</taxon>
        <taxon>Apostasioideae</taxon>
        <taxon>Apostasia</taxon>
    </lineage>
</organism>
<evidence type="ECO:0000256" key="2">
    <source>
        <dbReference type="ARBA" id="ARBA00004922"/>
    </source>
</evidence>
<reference evidence="10 11" key="1">
    <citation type="journal article" date="2017" name="Nature">
        <title>The Apostasia genome and the evolution of orchids.</title>
        <authorList>
            <person name="Zhang G.Q."/>
            <person name="Liu K.W."/>
            <person name="Li Z."/>
            <person name="Lohaus R."/>
            <person name="Hsiao Y.Y."/>
            <person name="Niu S.C."/>
            <person name="Wang J.Y."/>
            <person name="Lin Y.C."/>
            <person name="Xu Q."/>
            <person name="Chen L.J."/>
            <person name="Yoshida K."/>
            <person name="Fujiwara S."/>
            <person name="Wang Z.W."/>
            <person name="Zhang Y.Q."/>
            <person name="Mitsuda N."/>
            <person name="Wang M."/>
            <person name="Liu G.H."/>
            <person name="Pecoraro L."/>
            <person name="Huang H.X."/>
            <person name="Xiao X.J."/>
            <person name="Lin M."/>
            <person name="Wu X.Y."/>
            <person name="Wu W.L."/>
            <person name="Chen Y.Y."/>
            <person name="Chang S.B."/>
            <person name="Sakamoto S."/>
            <person name="Ohme-Takagi M."/>
            <person name="Yagi M."/>
            <person name="Zeng S.J."/>
            <person name="Shen C.Y."/>
            <person name="Yeh C.M."/>
            <person name="Luo Y.B."/>
            <person name="Tsai W.C."/>
            <person name="Van de Peer Y."/>
            <person name="Liu Z.J."/>
        </authorList>
    </citation>
    <scope>NUCLEOTIDE SEQUENCE [LARGE SCALE GENOMIC DNA]</scope>
    <source>
        <strain evidence="11">cv. Shenzhen</strain>
        <tissue evidence="10">Stem</tissue>
    </source>
</reference>
<dbReference type="Proteomes" id="UP000236161">
    <property type="component" value="Unassembled WGS sequence"/>
</dbReference>
<feature type="transmembrane region" description="Helical" evidence="9">
    <location>
        <begin position="135"/>
        <end position="159"/>
    </location>
</feature>
<feature type="transmembrane region" description="Helical" evidence="9">
    <location>
        <begin position="429"/>
        <end position="451"/>
    </location>
</feature>
<dbReference type="GO" id="GO:0005789">
    <property type="term" value="C:endoplasmic reticulum membrane"/>
    <property type="evidence" value="ECO:0007669"/>
    <property type="project" value="UniProtKB-SubCell"/>
</dbReference>
<feature type="transmembrane region" description="Helical" evidence="9">
    <location>
        <begin position="403"/>
        <end position="423"/>
    </location>
</feature>
<feature type="transmembrane region" description="Helical" evidence="9">
    <location>
        <begin position="53"/>
        <end position="72"/>
    </location>
</feature>
<keyword evidence="7 9" id="KW-0472">Membrane</keyword>
<feature type="transmembrane region" description="Helical" evidence="9">
    <location>
        <begin position="463"/>
        <end position="483"/>
    </location>
</feature>
<accession>A0A2I0ACH3</accession>
<evidence type="ECO:0000256" key="5">
    <source>
        <dbReference type="ARBA" id="ARBA00022824"/>
    </source>
</evidence>
<dbReference type="AlphaFoldDB" id="A0A2I0ACH3"/>
<dbReference type="EMBL" id="KZ451999">
    <property type="protein sequence ID" value="PKA53251.1"/>
    <property type="molecule type" value="Genomic_DNA"/>
</dbReference>
<dbReference type="GO" id="GO:0006488">
    <property type="term" value="P:dolichol-linked oligosaccharide biosynthetic process"/>
    <property type="evidence" value="ECO:0007669"/>
    <property type="project" value="InterPro"/>
</dbReference>
<keyword evidence="4 9" id="KW-0812">Transmembrane</keyword>
<evidence type="ECO:0000256" key="7">
    <source>
        <dbReference type="ARBA" id="ARBA00023136"/>
    </source>
</evidence>
<feature type="transmembrane region" description="Helical" evidence="9">
    <location>
        <begin position="98"/>
        <end position="123"/>
    </location>
</feature>
<comment type="pathway">
    <text evidence="2">Protein modification; protein glycosylation.</text>
</comment>
<sequence length="535" mass="60987">MKDVKGGSQLVEGSTATISFSGTFKYLMATQFLSRLIPFIFNTWIIRHLSEDYYALYAVKFHLLTTSILFLSREGFRRACMRIDIQCNKMSDESAARLLKVAWLTFPFGIIFTFALCNLFLWINKMSFQNVISDLYAQAVLINGFACMIELFGEPLYILSQSMFLLKLRLTIETIATIVRCLTTYFLMVKRSNMELAIIFAISQASYGACIALGYWMYFLAFQVVKPCFLFPFRLWNIEYDQQLGRMSFLLTIQALWKLLLQEGEKMVLLGLDTSYNQAVYGLVDKLGSLVVRLVFNPFEETSYATFAKMASGDSMRQINILGNSLMEALKLVLLTGLVAIAFGPSYSYCLIRLLYGKKWSDGQAPRILRYYCLYIITLAMNGTSEAFLHAAANENQLIKSNLSLFLFSGVYILANAIFVRFAGVVGLIAANSFNMILRITYSALFIRHYFKDSSFSFRRCLPSGWPVLLLSSAITILSERIFLDNDNFWPTFQIHFSIGLICFCISAFVMYVLFIFSIYNSHLFIVCIACLPCL</sequence>
<evidence type="ECO:0000256" key="9">
    <source>
        <dbReference type="RuleBase" id="RU365067"/>
    </source>
</evidence>
<feature type="transmembrane region" description="Helical" evidence="9">
    <location>
        <begin position="196"/>
        <end position="224"/>
    </location>
</feature>
<feature type="transmembrane region" description="Helical" evidence="9">
    <location>
        <begin position="495"/>
        <end position="517"/>
    </location>
</feature>
<comment type="similarity">
    <text evidence="3 9">Belongs to the RFT1 family.</text>
</comment>
<comment type="subcellular location">
    <subcellularLocation>
        <location evidence="1 9">Endoplasmic reticulum membrane</location>
        <topology evidence="1 9">Multi-pass membrane protein</topology>
    </subcellularLocation>
</comment>
<dbReference type="STRING" id="1088818.A0A2I0ACH3"/>
<proteinExistence type="inferred from homology"/>
<feature type="transmembrane region" description="Helical" evidence="9">
    <location>
        <begin position="332"/>
        <end position="356"/>
    </location>
</feature>
<dbReference type="Pfam" id="PF04506">
    <property type="entry name" value="Rft-1"/>
    <property type="match status" value="1"/>
</dbReference>
<dbReference type="PANTHER" id="PTHR13117">
    <property type="entry name" value="ENDOPLASMIC RETICULUM MULTISPAN TRANSMEMBRANE PROTEIN-RELATED"/>
    <property type="match status" value="1"/>
</dbReference>
<evidence type="ECO:0000256" key="1">
    <source>
        <dbReference type="ARBA" id="ARBA00004477"/>
    </source>
</evidence>
<dbReference type="InterPro" id="IPR007594">
    <property type="entry name" value="RFT1"/>
</dbReference>
<feature type="transmembrane region" description="Helical" evidence="9">
    <location>
        <begin position="26"/>
        <end position="47"/>
    </location>
</feature>
<protein>
    <recommendedName>
        <fullName evidence="9">Protein RFT1 homolog</fullName>
    </recommendedName>
</protein>
<dbReference type="GO" id="GO:0034203">
    <property type="term" value="P:glycolipid translocation"/>
    <property type="evidence" value="ECO:0007669"/>
    <property type="project" value="TreeGrafter"/>
</dbReference>
<keyword evidence="5" id="KW-0256">Endoplasmic reticulum</keyword>
<evidence type="ECO:0000256" key="8">
    <source>
        <dbReference type="ARBA" id="ARBA00045912"/>
    </source>
</evidence>
<evidence type="ECO:0000313" key="10">
    <source>
        <dbReference type="EMBL" id="PKA53251.1"/>
    </source>
</evidence>
<dbReference type="OrthoDB" id="773693at2759"/>
<evidence type="ECO:0000256" key="3">
    <source>
        <dbReference type="ARBA" id="ARBA00010288"/>
    </source>
</evidence>
<feature type="transmembrane region" description="Helical" evidence="9">
    <location>
        <begin position="368"/>
        <end position="391"/>
    </location>
</feature>
<dbReference type="PANTHER" id="PTHR13117:SF5">
    <property type="entry name" value="PROTEIN RFT1 HOMOLOG"/>
    <property type="match status" value="1"/>
</dbReference>
<gene>
    <name evidence="10" type="ORF">AXF42_Ash009981</name>
</gene>
<comment type="function">
    <text evidence="8 9">Intramembrane glycolipid transporter that operates in the biosynthetic pathway of dolichol-linked oligosaccharides, the glycan precursors employed in protein asparagine (N)-glycosylation. The sequential addition of sugars to dolichol pyrophosphate produces dolichol-linked oligosaccharides containing fourteen sugars, including two GlcNAcs, nine mannoses and three glucoses. Once assembled, the oligosaccharide is transferred from the lipid to nascent proteins by oligosaccharyltransferases. The assembly of dolichol-linked oligosaccharides begins on the cytosolic side of the endoplasmic reticulum membrane and finishes in its lumen. RFT1 could mediate the translocation of the cytosolically oriented intermediate DolPP-GlcNAc2Man5, produced by ALG11, into the ER lumen where dolichol-linked oligosaccharides assembly continues. However, the intramembrane lipid transporter activity could not be confirmed in vitro.</text>
</comment>